<proteinExistence type="predicted"/>
<dbReference type="Proteomes" id="UP001147830">
    <property type="component" value="Unassembled WGS sequence"/>
</dbReference>
<comment type="caution">
    <text evidence="2">The sequence shown here is derived from an EMBL/GenBank/DDBJ whole genome shotgun (WGS) entry which is preliminary data.</text>
</comment>
<accession>A0A9X3AEI4</accession>
<feature type="compositionally biased region" description="Polar residues" evidence="1">
    <location>
        <begin position="308"/>
        <end position="317"/>
    </location>
</feature>
<dbReference type="PANTHER" id="PTHR33973:SF4">
    <property type="entry name" value="OS07G0153300 PROTEIN"/>
    <property type="match status" value="1"/>
</dbReference>
<reference evidence="2" key="1">
    <citation type="journal article" date="2022" name="Front. Microbiol.">
        <title>Genome-based taxonomic rearrangement of Oceanobacter-related bacteria including the description of Thalassolituus hydrocarbonoclasticus sp. nov. and Thalassolituus pacificus sp. nov. and emended description of the genus Thalassolituus.</title>
        <authorList>
            <person name="Dong C."/>
            <person name="Wei L."/>
            <person name="Wang J."/>
            <person name="Lai Q."/>
            <person name="Huang Z."/>
            <person name="Shao Z."/>
        </authorList>
    </citation>
    <scope>NUCLEOTIDE SEQUENCE</scope>
    <source>
        <strain evidence="2">59MF3M-4</strain>
    </source>
</reference>
<dbReference type="InterPro" id="IPR010775">
    <property type="entry name" value="DUF1365"/>
</dbReference>
<name>A0A9X3AEI4_9GAMM</name>
<protein>
    <submittedName>
        <fullName evidence="2">DUF1365 domain-containing protein</fullName>
    </submittedName>
</protein>
<keyword evidence="3" id="KW-1185">Reference proteome</keyword>
<evidence type="ECO:0000313" key="3">
    <source>
        <dbReference type="Proteomes" id="UP001147830"/>
    </source>
</evidence>
<organism evidence="2 3">
    <name type="scientific">Thalassolituus pacificus</name>
    <dbReference type="NCBI Taxonomy" id="2975440"/>
    <lineage>
        <taxon>Bacteria</taxon>
        <taxon>Pseudomonadati</taxon>
        <taxon>Pseudomonadota</taxon>
        <taxon>Gammaproteobacteria</taxon>
        <taxon>Oceanospirillales</taxon>
        <taxon>Oceanospirillaceae</taxon>
        <taxon>Thalassolituus</taxon>
    </lineage>
</organism>
<gene>
    <name evidence="2" type="ORF">NYR02_03705</name>
</gene>
<dbReference type="Pfam" id="PF07103">
    <property type="entry name" value="DUF1365"/>
    <property type="match status" value="1"/>
</dbReference>
<feature type="region of interest" description="Disordered" evidence="1">
    <location>
        <begin position="296"/>
        <end position="317"/>
    </location>
</feature>
<dbReference type="PANTHER" id="PTHR33973">
    <property type="entry name" value="OS07G0153300 PROTEIN"/>
    <property type="match status" value="1"/>
</dbReference>
<reference evidence="2" key="2">
    <citation type="submission" date="2022-08" db="EMBL/GenBank/DDBJ databases">
        <authorList>
            <person name="Dong C."/>
        </authorList>
    </citation>
    <scope>NUCLEOTIDE SEQUENCE</scope>
    <source>
        <strain evidence="2">59MF3M-4</strain>
    </source>
</reference>
<dbReference type="EMBL" id="JAOANI010000012">
    <property type="protein sequence ID" value="MCT7358127.1"/>
    <property type="molecule type" value="Genomic_DNA"/>
</dbReference>
<evidence type="ECO:0000313" key="2">
    <source>
        <dbReference type="EMBL" id="MCT7358127.1"/>
    </source>
</evidence>
<sequence>MIFSRGDSAIQTGKSLDMIRHSAVYTGWVRHRRFTRADNKLRYNVCMVMLDLDEVDQVMALHPLWKCGHKGLALIRFCRDDYFAAEQKICDQASDLKRLLVNTFYQELGERVERVSLLTNLRSFGYLINPVSFYFGYRADGSLAGILAEITNTPWDERFHYTLATADNASSEKQQGIAPSRQLVSASFKGFHGYEYRFNKNFHVSPFNPMSMEYRWVIQQPGEELLIHMDTFNLENQGHKDFDATMKLERHEFSRSMMSKVLWRFPFMTLKVMAGIYWNALKLWLRRSPFYDHPGTSSPDHSIHSKSEASSGQEQPR</sequence>
<evidence type="ECO:0000256" key="1">
    <source>
        <dbReference type="SAM" id="MobiDB-lite"/>
    </source>
</evidence>
<dbReference type="AlphaFoldDB" id="A0A9X3AEI4"/>
<dbReference type="RefSeq" id="WP_260975048.1">
    <property type="nucleotide sequence ID" value="NZ_JAOANI010000012.1"/>
</dbReference>